<reference evidence="2" key="2">
    <citation type="journal article" date="2024" name="Plant">
        <title>Genomic evolution and insights into agronomic trait innovations of Sesamum species.</title>
        <authorList>
            <person name="Miao H."/>
            <person name="Wang L."/>
            <person name="Qu L."/>
            <person name="Liu H."/>
            <person name="Sun Y."/>
            <person name="Le M."/>
            <person name="Wang Q."/>
            <person name="Wei S."/>
            <person name="Zheng Y."/>
            <person name="Lin W."/>
            <person name="Duan Y."/>
            <person name="Cao H."/>
            <person name="Xiong S."/>
            <person name="Wang X."/>
            <person name="Wei L."/>
            <person name="Li C."/>
            <person name="Ma Q."/>
            <person name="Ju M."/>
            <person name="Zhao R."/>
            <person name="Li G."/>
            <person name="Mu C."/>
            <person name="Tian Q."/>
            <person name="Mei H."/>
            <person name="Zhang T."/>
            <person name="Gao T."/>
            <person name="Zhang H."/>
        </authorList>
    </citation>
    <scope>NUCLEOTIDE SEQUENCE</scope>
    <source>
        <strain evidence="2">KEN8</strain>
    </source>
</reference>
<gene>
    <name evidence="2" type="ORF">Scaly_1038000</name>
</gene>
<dbReference type="EMBL" id="JACGWM010000006">
    <property type="protein sequence ID" value="KAL0368191.1"/>
    <property type="molecule type" value="Genomic_DNA"/>
</dbReference>
<proteinExistence type="predicted"/>
<feature type="compositionally biased region" description="Low complexity" evidence="1">
    <location>
        <begin position="25"/>
        <end position="43"/>
    </location>
</feature>
<dbReference type="InterPro" id="IPR008507">
    <property type="entry name" value="DUF789"/>
</dbReference>
<dbReference type="Pfam" id="PF05623">
    <property type="entry name" value="DUF789"/>
    <property type="match status" value="2"/>
</dbReference>
<feature type="compositionally biased region" description="Basic and acidic residues" evidence="1">
    <location>
        <begin position="44"/>
        <end position="55"/>
    </location>
</feature>
<organism evidence="2">
    <name type="scientific">Sesamum calycinum</name>
    <dbReference type="NCBI Taxonomy" id="2727403"/>
    <lineage>
        <taxon>Eukaryota</taxon>
        <taxon>Viridiplantae</taxon>
        <taxon>Streptophyta</taxon>
        <taxon>Embryophyta</taxon>
        <taxon>Tracheophyta</taxon>
        <taxon>Spermatophyta</taxon>
        <taxon>Magnoliopsida</taxon>
        <taxon>eudicotyledons</taxon>
        <taxon>Gunneridae</taxon>
        <taxon>Pentapetalae</taxon>
        <taxon>asterids</taxon>
        <taxon>lamiids</taxon>
        <taxon>Lamiales</taxon>
        <taxon>Pedaliaceae</taxon>
        <taxon>Sesamum</taxon>
    </lineage>
</organism>
<comment type="caution">
    <text evidence="2">The sequence shown here is derived from an EMBL/GenBank/DDBJ whole genome shotgun (WGS) entry which is preliminary data.</text>
</comment>
<dbReference type="PANTHER" id="PTHR31343:SF8">
    <property type="entry name" value="OS07G0246600 PROTEIN"/>
    <property type="match status" value="1"/>
</dbReference>
<feature type="region of interest" description="Disordered" evidence="1">
    <location>
        <begin position="1"/>
        <end position="55"/>
    </location>
</feature>
<evidence type="ECO:0000256" key="1">
    <source>
        <dbReference type="SAM" id="MobiDB-lite"/>
    </source>
</evidence>
<accession>A0AAW2QKG2</accession>
<sequence>MSSRRRRSGDERLYYTPPAMRRNNQLQQQQQQQLKSKSSSSSLAERRGSESDSNLDRFLEHTTPAVPAQHFPRTSVQAWRNRNRDFHPYFILGDLWESFREWSVYGAGVPLVLNGTDSVVQYYVPFLSGIQLYVDPSRNVMEQSAQQIFLIPGRNRLSIQEGSNFMCNVFAVEYANFFSVLNLEAGDLVKRVILIHPVVMATMNVELIEGLIIIGDLGTSRAQQAKDITGLQGKTMLSWDLQLMGISILASRFPVLKTYRSCDLTPASWISIAWYPIYRIPVGPTLQNVDACFLTFHSLAKPVTSGEGTLDAGSKLSLPTFGLVSYKFKVSDWDGNGVQEGQKINSLLRAADNWLRLLQTASALWRYTDLELFSLPCLAKVFARIAMATL</sequence>
<protein>
    <submittedName>
        <fullName evidence="2">Uncharacterized protein</fullName>
    </submittedName>
</protein>
<dbReference type="AlphaFoldDB" id="A0AAW2QKG2"/>
<name>A0AAW2QKG2_9LAMI</name>
<evidence type="ECO:0000313" key="2">
    <source>
        <dbReference type="EMBL" id="KAL0368191.1"/>
    </source>
</evidence>
<reference evidence="2" key="1">
    <citation type="submission" date="2020-06" db="EMBL/GenBank/DDBJ databases">
        <authorList>
            <person name="Li T."/>
            <person name="Hu X."/>
            <person name="Zhang T."/>
            <person name="Song X."/>
            <person name="Zhang H."/>
            <person name="Dai N."/>
            <person name="Sheng W."/>
            <person name="Hou X."/>
            <person name="Wei L."/>
        </authorList>
    </citation>
    <scope>NUCLEOTIDE SEQUENCE</scope>
    <source>
        <strain evidence="2">KEN8</strain>
        <tissue evidence="2">Leaf</tissue>
    </source>
</reference>
<dbReference type="PANTHER" id="PTHR31343">
    <property type="entry name" value="T15D22.8"/>
    <property type="match status" value="1"/>
</dbReference>